<dbReference type="PATRIC" id="fig|1458307.3.peg.733"/>
<dbReference type="KEGG" id="otm:OSB_07240"/>
<protein>
    <submittedName>
        <fullName evidence="1">Uncharacterized protein</fullName>
    </submittedName>
</protein>
<name>A0A0K0Y2W3_9RHOB</name>
<gene>
    <name evidence="1" type="ORF">OSB_07240</name>
</gene>
<evidence type="ECO:0000313" key="2">
    <source>
        <dbReference type="Proteomes" id="UP000067444"/>
    </source>
</evidence>
<dbReference type="EMBL" id="CP012160">
    <property type="protein sequence ID" value="AKS45285.1"/>
    <property type="molecule type" value="Genomic_DNA"/>
</dbReference>
<evidence type="ECO:0000313" key="1">
    <source>
        <dbReference type="EMBL" id="AKS45285.1"/>
    </source>
</evidence>
<accession>A0A0K0Y2W3</accession>
<dbReference type="OrthoDB" id="7993201at2"/>
<dbReference type="AlphaFoldDB" id="A0A0K0Y2W3"/>
<dbReference type="Proteomes" id="UP000067444">
    <property type="component" value="Chromosome"/>
</dbReference>
<organism evidence="1 2">
    <name type="scientific">Octadecabacter temperatus</name>
    <dbReference type="NCBI Taxonomy" id="1458307"/>
    <lineage>
        <taxon>Bacteria</taxon>
        <taxon>Pseudomonadati</taxon>
        <taxon>Pseudomonadota</taxon>
        <taxon>Alphaproteobacteria</taxon>
        <taxon>Rhodobacterales</taxon>
        <taxon>Roseobacteraceae</taxon>
        <taxon>Octadecabacter</taxon>
    </lineage>
</organism>
<sequence length="538" mass="58272">MTNSKTIVVTIFLFAVLAAMGAAAVLKGGLYIGRHEGDTMHLMQIVFRMADGQVPHLDFMTPIGALAFWPIAMLVSAGLGIGMAVLWSQVIMAALFFPAIIWVVRTRFTPVVGAMFGLFVLVLLLALVHGESQRSISMSMHYNRLAWAAAFIAIVTALIPPKQGRGTVDGVIVGAMICVMVMIKMTYFVSFAAPILLALFLTGQKRAVLVGLITGLVIAGAITAFTGLEFWFAYAQDLLTVAGSEVRSAPGEKLSAVMGAPAYIGGSLAVVAGVIFLRQAEVETGGLVLLLLIPGFFYVTYQNFGNDPQWLLLLAVLLLALREDVGDVVNGWGWNMRDAIGVVAVAALALTAPSFFNLAYSPFRHMNVVEADYAPIMSRGGIHRDLQGLDLRVNRVDARVAMDGVVAGLAPYEKRDEQPTFMGETIPNCTVELGLPIIMETMVRDLEDAGLADGRSLFAADLFSSHWLFGDLEPMENGAPWYYGGLPGIEDADYLLVPLCPVAQDLQALILTAFEEREEKIEATEIRRTELYILYELG</sequence>
<dbReference type="RefSeq" id="WP_143831186.1">
    <property type="nucleotide sequence ID" value="NZ_CP012160.1"/>
</dbReference>
<keyword evidence="2" id="KW-1185">Reference proteome</keyword>
<proteinExistence type="predicted"/>
<reference evidence="1 2" key="1">
    <citation type="journal article" date="2015" name="Genome Announc.">
        <title>Closed Genome Sequence of Octadecabacter temperatus SB1, the First Mesophilic Species of the Genus Octadecabacter.</title>
        <authorList>
            <person name="Voget S."/>
            <person name="Billerbeck S."/>
            <person name="Simon M."/>
            <person name="Daniel R."/>
        </authorList>
    </citation>
    <scope>NUCLEOTIDE SEQUENCE [LARGE SCALE GENOMIC DNA]</scope>
    <source>
        <strain evidence="1 2">SB1</strain>
    </source>
</reference>